<dbReference type="OrthoDB" id="4380123at2"/>
<dbReference type="EMBL" id="CYHH01000012">
    <property type="protein sequence ID" value="CUB07789.1"/>
    <property type="molecule type" value="Genomic_DNA"/>
</dbReference>
<dbReference type="Pfam" id="PF05742">
    <property type="entry name" value="TANGO2"/>
    <property type="match status" value="1"/>
</dbReference>
<evidence type="ECO:0000313" key="1">
    <source>
        <dbReference type="EMBL" id="CUB07789.1"/>
    </source>
</evidence>
<proteinExistence type="predicted"/>
<name>A0A0K6IXL3_9PROT</name>
<dbReference type="RefSeq" id="WP_055424063.1">
    <property type="nucleotide sequence ID" value="NZ_CYHH01000012.1"/>
</dbReference>
<sequence>MCLIAFAWQAHPDYPLILAANRDEYFARPAEPMHWWPDAPLLAGRDRTGGGTWLALTRSGRLAALTNYRDPTRHRPGAPSRGALVVAAALADSAPLAVLERLAERKDEYPPFNLLVIDRDEAAILESRTGRVAPIPPGLHVLSNALLNTPWPKAERARELLDAAIFPQPSHERLLALLTDRAHAPDELLPDTGIAPDWERALSAIFVQTPGYGTRCSTLVLRRADGVTEVEEITWNEAGEAAGSVRFSVTPSD</sequence>
<dbReference type="PANTHER" id="PTHR17985:SF8">
    <property type="entry name" value="TRANSPORT AND GOLGI ORGANIZATION PROTEIN 2 HOMOLOG"/>
    <property type="match status" value="1"/>
</dbReference>
<evidence type="ECO:0000313" key="2">
    <source>
        <dbReference type="Proteomes" id="UP000182108"/>
    </source>
</evidence>
<gene>
    <name evidence="1" type="ORF">Ga0061068_11210</name>
</gene>
<accession>A0A0K6IXL3</accession>
<protein>
    <submittedName>
        <fullName evidence="1">Uncharacterized conserved protein, contains NRDE domain</fullName>
    </submittedName>
</protein>
<dbReference type="PANTHER" id="PTHR17985">
    <property type="entry name" value="SER/THR-RICH PROTEIN T10 IN DGCR REGION"/>
    <property type="match status" value="1"/>
</dbReference>
<dbReference type="AlphaFoldDB" id="A0A0K6IXL3"/>
<dbReference type="InterPro" id="IPR008551">
    <property type="entry name" value="TANGO2"/>
</dbReference>
<organism evidence="1 2">
    <name type="scientific">Tepidiphilus thermophilus</name>
    <dbReference type="NCBI Taxonomy" id="876478"/>
    <lineage>
        <taxon>Bacteria</taxon>
        <taxon>Pseudomonadati</taxon>
        <taxon>Pseudomonadota</taxon>
        <taxon>Hydrogenophilia</taxon>
        <taxon>Hydrogenophilales</taxon>
        <taxon>Hydrogenophilaceae</taxon>
        <taxon>Tepidiphilus</taxon>
    </lineage>
</organism>
<keyword evidence="2" id="KW-1185">Reference proteome</keyword>
<dbReference type="Proteomes" id="UP000182108">
    <property type="component" value="Unassembled WGS sequence"/>
</dbReference>
<dbReference type="Gene3D" id="3.60.60.10">
    <property type="entry name" value="Penicillin V Acylase, Chain A"/>
    <property type="match status" value="1"/>
</dbReference>
<reference evidence="2" key="1">
    <citation type="submission" date="2015-08" db="EMBL/GenBank/DDBJ databases">
        <authorList>
            <person name="Babu N.S."/>
            <person name="Beckwith C.J."/>
            <person name="Beseler K.G."/>
            <person name="Brison A."/>
            <person name="Carone J.V."/>
            <person name="Caskin T.P."/>
            <person name="Diamond M."/>
            <person name="Durham M.E."/>
            <person name="Foxe J.M."/>
            <person name="Go M."/>
            <person name="Henderson B.A."/>
            <person name="Jones I.B."/>
            <person name="McGettigan J.A."/>
            <person name="Micheletti S.J."/>
            <person name="Nasrallah M.E."/>
            <person name="Ortiz D."/>
            <person name="Piller C.R."/>
            <person name="Privatt S.R."/>
            <person name="Schneider S.L."/>
            <person name="Sharp S."/>
            <person name="Smith T.C."/>
            <person name="Stanton J.D."/>
            <person name="Ullery H.E."/>
            <person name="Wilson R.J."/>
            <person name="Serrano M.G."/>
            <person name="Buck G."/>
            <person name="Lee V."/>
            <person name="Wang Y."/>
            <person name="Carvalho R."/>
            <person name="Voegtly L."/>
            <person name="Shi R."/>
            <person name="Duckworth R."/>
            <person name="Johnson A."/>
            <person name="Loviza R."/>
            <person name="Walstead R."/>
            <person name="Shah Z."/>
            <person name="Kiflezghi M."/>
            <person name="Wade K."/>
            <person name="Ball S.L."/>
            <person name="Bradley K.W."/>
            <person name="Asai D.J."/>
            <person name="Bowman C.A."/>
            <person name="Russell D.A."/>
            <person name="Pope W.H."/>
            <person name="Jacobs-Sera D."/>
            <person name="Hendrix R.W."/>
            <person name="Hatfull G.F."/>
        </authorList>
    </citation>
    <scope>NUCLEOTIDE SEQUENCE [LARGE SCALE GENOMIC DNA]</scope>
    <source>
        <strain evidence="2">JCM 19170</strain>
    </source>
</reference>